<protein>
    <recommendedName>
        <fullName evidence="4">ArsR family transcriptional regulator</fullName>
    </recommendedName>
</protein>
<evidence type="ECO:0008006" key="4">
    <source>
        <dbReference type="Google" id="ProtNLM"/>
    </source>
</evidence>
<dbReference type="AlphaFoldDB" id="A0A1H8W2M4"/>
<evidence type="ECO:0000313" key="3">
    <source>
        <dbReference type="Proteomes" id="UP000198775"/>
    </source>
</evidence>
<proteinExistence type="predicted"/>
<dbReference type="Pfam" id="PF24033">
    <property type="entry name" value="DUF7342"/>
    <property type="match status" value="1"/>
</dbReference>
<reference evidence="3" key="1">
    <citation type="submission" date="2016-10" db="EMBL/GenBank/DDBJ databases">
        <authorList>
            <person name="Varghese N."/>
            <person name="Submissions S."/>
        </authorList>
    </citation>
    <scope>NUCLEOTIDE SEQUENCE [LARGE SCALE GENOMIC DNA]</scope>
    <source>
        <strain evidence="3">IBRC-M 10043</strain>
    </source>
</reference>
<sequence>MTSWKDDLSARDRVTKVIETVTDPVSTNWVAEEADVHWNTAADRLEEMAEAGDLHRIERDDSITYVPDFTKTYLEEIRQLALELSADELRAEITAAKEAIEQIQDQYDVESREELEESLAEPDVSAEETKARSHALRDWEAENDTITLLKHALRLQDDLLAVDPYAEVERQGQGRDGQRRSEVA</sequence>
<dbReference type="Proteomes" id="UP000198775">
    <property type="component" value="Unassembled WGS sequence"/>
</dbReference>
<dbReference type="EMBL" id="FOCX01000046">
    <property type="protein sequence ID" value="SEP21773.1"/>
    <property type="molecule type" value="Genomic_DNA"/>
</dbReference>
<organism evidence="2 3">
    <name type="scientific">Halorientalis persicus</name>
    <dbReference type="NCBI Taxonomy" id="1367881"/>
    <lineage>
        <taxon>Archaea</taxon>
        <taxon>Methanobacteriati</taxon>
        <taxon>Methanobacteriota</taxon>
        <taxon>Stenosarchaea group</taxon>
        <taxon>Halobacteria</taxon>
        <taxon>Halobacteriales</taxon>
        <taxon>Haloarculaceae</taxon>
        <taxon>Halorientalis</taxon>
    </lineage>
</organism>
<evidence type="ECO:0000313" key="2">
    <source>
        <dbReference type="EMBL" id="SEP21773.1"/>
    </source>
</evidence>
<name>A0A1H8W2M4_9EURY</name>
<feature type="region of interest" description="Disordered" evidence="1">
    <location>
        <begin position="108"/>
        <end position="135"/>
    </location>
</feature>
<dbReference type="InterPro" id="IPR055766">
    <property type="entry name" value="DUF7342"/>
</dbReference>
<dbReference type="OrthoDB" id="183382at2157"/>
<evidence type="ECO:0000256" key="1">
    <source>
        <dbReference type="SAM" id="MobiDB-lite"/>
    </source>
</evidence>
<gene>
    <name evidence="2" type="ORF">SAMN05216388_104622</name>
</gene>
<keyword evidence="3" id="KW-1185">Reference proteome</keyword>
<dbReference type="RefSeq" id="WP_092664405.1">
    <property type="nucleotide sequence ID" value="NZ_FOCX01000046.1"/>
</dbReference>
<accession>A0A1H8W2M4</accession>
<feature type="compositionally biased region" description="Acidic residues" evidence="1">
    <location>
        <begin position="108"/>
        <end position="126"/>
    </location>
</feature>